<dbReference type="RefSeq" id="WP_210595801.1">
    <property type="nucleotide sequence ID" value="NZ_JAGKSQ010000001.1"/>
</dbReference>
<comment type="caution">
    <text evidence="4">The sequence shown here is derived from an EMBL/GenBank/DDBJ whole genome shotgun (WGS) entry which is preliminary data.</text>
</comment>
<keyword evidence="1" id="KW-0540">Nuclease</keyword>
<keyword evidence="5" id="KW-1185">Reference proteome</keyword>
<organism evidence="4 5">
    <name type="scientific">Halalkalibacter suaedae</name>
    <dbReference type="NCBI Taxonomy" id="2822140"/>
    <lineage>
        <taxon>Bacteria</taxon>
        <taxon>Bacillati</taxon>
        <taxon>Bacillota</taxon>
        <taxon>Bacilli</taxon>
        <taxon>Bacillales</taxon>
        <taxon>Bacillaceae</taxon>
        <taxon>Halalkalibacter</taxon>
    </lineage>
</organism>
<dbReference type="InterPro" id="IPR001279">
    <property type="entry name" value="Metallo-B-lactamas"/>
</dbReference>
<dbReference type="Gene3D" id="3.40.50.10710">
    <property type="entry name" value="Metallo-hydrolase/oxidoreductase"/>
    <property type="match status" value="1"/>
</dbReference>
<dbReference type="GO" id="GO:0004527">
    <property type="term" value="F:exonuclease activity"/>
    <property type="evidence" value="ECO:0007669"/>
    <property type="project" value="UniProtKB-KW"/>
</dbReference>
<feature type="domain" description="Metallo-beta-lactamase" evidence="3">
    <location>
        <begin position="15"/>
        <end position="234"/>
    </location>
</feature>
<accession>A0A940WT66</accession>
<dbReference type="Gene3D" id="3.60.15.10">
    <property type="entry name" value="Ribonuclease Z/Hydroxyacylglutathione hydrolase-like"/>
    <property type="match status" value="1"/>
</dbReference>
<dbReference type="SMART" id="SM00849">
    <property type="entry name" value="Lactamase_B"/>
    <property type="match status" value="1"/>
</dbReference>
<dbReference type="PANTHER" id="PTHR43694:SF1">
    <property type="entry name" value="RIBONUCLEASE J"/>
    <property type="match status" value="1"/>
</dbReference>
<evidence type="ECO:0000256" key="2">
    <source>
        <dbReference type="ARBA" id="ARBA00022884"/>
    </source>
</evidence>
<evidence type="ECO:0000313" key="4">
    <source>
        <dbReference type="EMBL" id="MBP3950192.1"/>
    </source>
</evidence>
<proteinExistence type="predicted"/>
<keyword evidence="1" id="KW-0269">Exonuclease</keyword>
<evidence type="ECO:0000256" key="1">
    <source>
        <dbReference type="ARBA" id="ARBA00022839"/>
    </source>
</evidence>
<name>A0A940WT66_9BACI</name>
<keyword evidence="1" id="KW-0378">Hydrolase</keyword>
<dbReference type="AlphaFoldDB" id="A0A940WT66"/>
<dbReference type="PANTHER" id="PTHR43694">
    <property type="entry name" value="RIBONUCLEASE J"/>
    <property type="match status" value="1"/>
</dbReference>
<gene>
    <name evidence="4" type="ORF">J7W16_03535</name>
</gene>
<dbReference type="SUPFAM" id="SSF56281">
    <property type="entry name" value="Metallo-hydrolase/oxidoreductase"/>
    <property type="match status" value="1"/>
</dbReference>
<dbReference type="GO" id="GO:0003723">
    <property type="term" value="F:RNA binding"/>
    <property type="evidence" value="ECO:0007669"/>
    <property type="project" value="UniProtKB-KW"/>
</dbReference>
<keyword evidence="2" id="KW-0694">RNA-binding</keyword>
<dbReference type="Pfam" id="PF12706">
    <property type="entry name" value="Lactamase_B_2"/>
    <property type="match status" value="1"/>
</dbReference>
<dbReference type="EMBL" id="JAGKSQ010000001">
    <property type="protein sequence ID" value="MBP3950192.1"/>
    <property type="molecule type" value="Genomic_DNA"/>
</dbReference>
<evidence type="ECO:0000313" key="5">
    <source>
        <dbReference type="Proteomes" id="UP000678228"/>
    </source>
</evidence>
<dbReference type="InterPro" id="IPR042173">
    <property type="entry name" value="RNase_J_2"/>
</dbReference>
<protein>
    <recommendedName>
        <fullName evidence="3">Metallo-beta-lactamase domain-containing protein</fullName>
    </recommendedName>
</protein>
<sequence length="468" mass="53041">MEHTITFYGGINTIGGVHILISNGKKGLLFDLGVTWAWGLFGGKTLPSSERALQHYLLSRLAPPVLSVFKDEQVQDISEDILKDLWKIDQLPELESVDVFVSHIHQDHMALLPFLKEETKVYMHSDASAVYKGVASSGEYPYTDASIIPLHNYEVVQLDHDFSFQMIEVDHDSPGSSGLIITVGGRTIGFTADWRRHGRHADRIDDFIVRCQQEKVEMLITEGTTLRRESYFNEPIMRKELDVAEEFGRIAQDAKGLLYVNILARNVERVADFIVKTKELGRKLVMDERTAQLWFTATREGISYLPIDHPSRLLENEVIRLLQLGEDSSDLPYERISLQEVYSAKENFVVYLTEEQTPLLADFEMLGDRPVQSIYFHADGNPLNNQDPILNNWLKLYSVHYHYYGTGGHASPQDISNMIEAIDPKVVVPLHSIHPTVLNSKGIQKYCPAYGETMQLAKLIKDDVGSLV</sequence>
<evidence type="ECO:0000259" key="3">
    <source>
        <dbReference type="SMART" id="SM00849"/>
    </source>
</evidence>
<dbReference type="InterPro" id="IPR036866">
    <property type="entry name" value="RibonucZ/Hydroxyglut_hydro"/>
</dbReference>
<dbReference type="Proteomes" id="UP000678228">
    <property type="component" value="Unassembled WGS sequence"/>
</dbReference>
<reference evidence="4" key="1">
    <citation type="submission" date="2021-03" db="EMBL/GenBank/DDBJ databases">
        <title>Bacillus suaedae sp. nov., isolated from Suaeda aralocaspica.</title>
        <authorList>
            <person name="Lei R.F.R."/>
        </authorList>
    </citation>
    <scope>NUCLEOTIDE SEQUENCE</scope>
    <source>
        <strain evidence="4">YZJH907-2</strain>
    </source>
</reference>